<comment type="caution">
    <text evidence="2">The sequence shown here is derived from an EMBL/GenBank/DDBJ whole genome shotgun (WGS) entry which is preliminary data.</text>
</comment>
<evidence type="ECO:0000313" key="3">
    <source>
        <dbReference type="Proteomes" id="UP000239434"/>
    </source>
</evidence>
<dbReference type="EMBL" id="PVBR01000001">
    <property type="protein sequence ID" value="PRD45734.1"/>
    <property type="molecule type" value="Genomic_DNA"/>
</dbReference>
<evidence type="ECO:0000259" key="1">
    <source>
        <dbReference type="Pfam" id="PF01755"/>
    </source>
</evidence>
<dbReference type="InterPro" id="IPR002654">
    <property type="entry name" value="Glyco_trans_25"/>
</dbReference>
<feature type="domain" description="Glycosyl transferase family 25" evidence="1">
    <location>
        <begin position="4"/>
        <end position="177"/>
    </location>
</feature>
<gene>
    <name evidence="2" type="ORF">C5748_00805</name>
</gene>
<dbReference type="GO" id="GO:0016740">
    <property type="term" value="F:transferase activity"/>
    <property type="evidence" value="ECO:0007669"/>
    <property type="project" value="UniProtKB-KW"/>
</dbReference>
<reference evidence="2 3" key="1">
    <citation type="submission" date="2018-02" db="EMBL/GenBank/DDBJ databases">
        <title>The draft genome of Phyllobacterium sp. 1N-3.</title>
        <authorList>
            <person name="Liu L."/>
            <person name="Li L."/>
            <person name="Zhang X."/>
            <person name="Wang T."/>
            <person name="Liang L."/>
        </authorList>
    </citation>
    <scope>NUCLEOTIDE SEQUENCE [LARGE SCALE GENOMIC DNA]</scope>
    <source>
        <strain evidence="2 3">1N-3</strain>
    </source>
</reference>
<proteinExistence type="predicted"/>
<protein>
    <submittedName>
        <fullName evidence="2">Glycosyl transferase</fullName>
    </submittedName>
</protein>
<dbReference type="CDD" id="cd06532">
    <property type="entry name" value="Glyco_transf_25"/>
    <property type="match status" value="1"/>
</dbReference>
<keyword evidence="2" id="KW-0808">Transferase</keyword>
<dbReference type="RefSeq" id="WP_105740032.1">
    <property type="nucleotide sequence ID" value="NZ_PVBR01000001.1"/>
</dbReference>
<dbReference type="Proteomes" id="UP000239434">
    <property type="component" value="Unassembled WGS sequence"/>
</dbReference>
<sequence length="253" mass="28242">MSIPVYVINLDRSQERLTAVKDSAKRYGISIRRVPAVDGCALPPSALGDLDIASFRRLHGKNVMPAEIGCYFSHLKTLEEIAGGNEPCAAIVEDDVEFTADFMPFLEALVQLSGWDAVKLVNHRTSLFRRFRRINPDYSIGRCSHGPLGSSAAYAVTREGAAKLLAALRPMRLPYDVALERGWSGNYAIFTTDRPLVNFSRQALSTIADGRAAYARARLPAWKRIGTLMFRTSDYLGRMWFAWAPVRLTDEKK</sequence>
<dbReference type="AlphaFoldDB" id="A0A2S9IZ06"/>
<organism evidence="2 3">
    <name type="scientific">Phyllobacterium phragmitis</name>
    <dbReference type="NCBI Taxonomy" id="2670329"/>
    <lineage>
        <taxon>Bacteria</taxon>
        <taxon>Pseudomonadati</taxon>
        <taxon>Pseudomonadota</taxon>
        <taxon>Alphaproteobacteria</taxon>
        <taxon>Hyphomicrobiales</taxon>
        <taxon>Phyllobacteriaceae</taxon>
        <taxon>Phyllobacterium</taxon>
    </lineage>
</organism>
<name>A0A2S9IZ06_9HYPH</name>
<accession>A0A2S9IZ06</accession>
<keyword evidence="3" id="KW-1185">Reference proteome</keyword>
<evidence type="ECO:0000313" key="2">
    <source>
        <dbReference type="EMBL" id="PRD45734.1"/>
    </source>
</evidence>
<dbReference type="Pfam" id="PF01755">
    <property type="entry name" value="Glyco_transf_25"/>
    <property type="match status" value="1"/>
</dbReference>